<evidence type="ECO:0000313" key="20">
    <source>
        <dbReference type="EMBL" id="CAI0390135.1"/>
    </source>
</evidence>
<evidence type="ECO:0000313" key="21">
    <source>
        <dbReference type="Proteomes" id="UP001154282"/>
    </source>
</evidence>
<keyword evidence="21" id="KW-1185">Reference proteome</keyword>
<comment type="subcellular location">
    <subcellularLocation>
        <location evidence="2">Membrane</location>
        <topology evidence="2">Single-pass membrane protein</topology>
    </subcellularLocation>
</comment>
<evidence type="ECO:0000259" key="19">
    <source>
        <dbReference type="PROSITE" id="PS50089"/>
    </source>
</evidence>
<dbReference type="InterPro" id="IPR013083">
    <property type="entry name" value="Znf_RING/FYVE/PHD"/>
</dbReference>
<dbReference type="GO" id="GO:0016020">
    <property type="term" value="C:membrane"/>
    <property type="evidence" value="ECO:0007669"/>
    <property type="project" value="UniProtKB-SubCell"/>
</dbReference>
<evidence type="ECO:0000256" key="9">
    <source>
        <dbReference type="ARBA" id="ARBA00022771"/>
    </source>
</evidence>
<dbReference type="PANTHER" id="PTHR46539">
    <property type="entry name" value="E3 UBIQUITIN-PROTEIN LIGASE ATL42"/>
    <property type="match status" value="1"/>
</dbReference>
<evidence type="ECO:0000256" key="8">
    <source>
        <dbReference type="ARBA" id="ARBA00022729"/>
    </source>
</evidence>
<feature type="region of interest" description="Disordered" evidence="16">
    <location>
        <begin position="228"/>
        <end position="267"/>
    </location>
</feature>
<keyword evidence="9 15" id="KW-0863">Zinc-finger</keyword>
<dbReference type="CDD" id="cd16461">
    <property type="entry name" value="RING-H2_EL5-like"/>
    <property type="match status" value="1"/>
</dbReference>
<dbReference type="InterPro" id="IPR001841">
    <property type="entry name" value="Znf_RING"/>
</dbReference>
<accession>A0AAV0HXP4</accession>
<evidence type="ECO:0000256" key="3">
    <source>
        <dbReference type="ARBA" id="ARBA00004906"/>
    </source>
</evidence>
<dbReference type="EMBL" id="CAMGYJ010000003">
    <property type="protein sequence ID" value="CAI0390135.1"/>
    <property type="molecule type" value="Genomic_DNA"/>
</dbReference>
<dbReference type="GO" id="GO:0061630">
    <property type="term" value="F:ubiquitin protein ligase activity"/>
    <property type="evidence" value="ECO:0007669"/>
    <property type="project" value="UniProtKB-EC"/>
</dbReference>
<evidence type="ECO:0000256" key="16">
    <source>
        <dbReference type="SAM" id="MobiDB-lite"/>
    </source>
</evidence>
<sequence>MNLLRRLPPFFSLPLLLLLLLRRAAAQPSTTQEYAPTAPESLNNFQPSLAVVIGILSIMFSVTFILLVYAKFCHRGSSAAAQAAELLRQQGLARSASRFSGIDKTVIESLPFFRFSSLRGDRDGLECAVCISKFEDVEILRLLPQCKHAFHINCIDQWLEKHSSCPICRAKVNAEDPTVFAYSNSMRMMWSQSTDEETAAVVEADRGISAAEDELGLFVQREESGRRSSSRFSIGGSFRKAGNKSGRREDQTPILEETGDDEENRGRGKIGYHKFNHRIVVSDLAFKNRWSSVSSSDLMFLRSEMLNDAAGERFFSLDQQLYSQSGGGQHKLAGAPPAPSSNGNNYLSADANAVNYSREIVNSSADRRAVSELTGVSRFRSLGVDSVEGMAAAADEERQRQAWIPIVRRTAEWFANREKRKTAAETVDV</sequence>
<keyword evidence="5" id="KW-0808">Transferase</keyword>
<evidence type="ECO:0000256" key="11">
    <source>
        <dbReference type="ARBA" id="ARBA00022833"/>
    </source>
</evidence>
<dbReference type="Gene3D" id="3.30.40.10">
    <property type="entry name" value="Zinc/RING finger domain, C3HC4 (zinc finger)"/>
    <property type="match status" value="1"/>
</dbReference>
<dbReference type="Pfam" id="PF13639">
    <property type="entry name" value="zf-RING_2"/>
    <property type="match status" value="1"/>
</dbReference>
<dbReference type="PROSITE" id="PS50089">
    <property type="entry name" value="ZF_RING_2"/>
    <property type="match status" value="1"/>
</dbReference>
<name>A0AAV0HXP4_9ROSI</name>
<feature type="signal peptide" evidence="18">
    <location>
        <begin position="1"/>
        <end position="26"/>
    </location>
</feature>
<dbReference type="EC" id="2.3.2.27" evidence="4"/>
<feature type="domain" description="RING-type" evidence="19">
    <location>
        <begin position="127"/>
        <end position="169"/>
    </location>
</feature>
<feature type="transmembrane region" description="Helical" evidence="17">
    <location>
        <begin position="50"/>
        <end position="70"/>
    </location>
</feature>
<feature type="region of interest" description="Disordered" evidence="16">
    <location>
        <begin position="326"/>
        <end position="345"/>
    </location>
</feature>
<dbReference type="FunFam" id="3.30.40.10:FF:000285">
    <property type="entry name" value="RING-H2 finger protein ATL43"/>
    <property type="match status" value="1"/>
</dbReference>
<dbReference type="PANTHER" id="PTHR46539:SF1">
    <property type="entry name" value="E3 UBIQUITIN-PROTEIN LIGASE ATL42"/>
    <property type="match status" value="1"/>
</dbReference>
<keyword evidence="11" id="KW-0862">Zinc</keyword>
<evidence type="ECO:0000256" key="5">
    <source>
        <dbReference type="ARBA" id="ARBA00022679"/>
    </source>
</evidence>
<dbReference type="AlphaFoldDB" id="A0AAV0HXP4"/>
<reference evidence="20" key="1">
    <citation type="submission" date="2022-08" db="EMBL/GenBank/DDBJ databases">
        <authorList>
            <person name="Gutierrez-Valencia J."/>
        </authorList>
    </citation>
    <scope>NUCLEOTIDE SEQUENCE</scope>
</reference>
<evidence type="ECO:0000256" key="10">
    <source>
        <dbReference type="ARBA" id="ARBA00022786"/>
    </source>
</evidence>
<comment type="catalytic activity">
    <reaction evidence="1">
        <text>S-ubiquitinyl-[E2 ubiquitin-conjugating enzyme]-L-cysteine + [acceptor protein]-L-lysine = [E2 ubiquitin-conjugating enzyme]-L-cysteine + N(6)-ubiquitinyl-[acceptor protein]-L-lysine.</text>
        <dbReference type="EC" id="2.3.2.27"/>
    </reaction>
</comment>
<dbReference type="SUPFAM" id="SSF57850">
    <property type="entry name" value="RING/U-box"/>
    <property type="match status" value="1"/>
</dbReference>
<gene>
    <name evidence="20" type="ORF">LITE_LOCUS6613</name>
</gene>
<evidence type="ECO:0000256" key="6">
    <source>
        <dbReference type="ARBA" id="ARBA00022692"/>
    </source>
</evidence>
<evidence type="ECO:0000256" key="12">
    <source>
        <dbReference type="ARBA" id="ARBA00022989"/>
    </source>
</evidence>
<evidence type="ECO:0000256" key="14">
    <source>
        <dbReference type="ARBA" id="ARBA00024209"/>
    </source>
</evidence>
<keyword evidence="8 18" id="KW-0732">Signal</keyword>
<organism evidence="20 21">
    <name type="scientific">Linum tenue</name>
    <dbReference type="NCBI Taxonomy" id="586396"/>
    <lineage>
        <taxon>Eukaryota</taxon>
        <taxon>Viridiplantae</taxon>
        <taxon>Streptophyta</taxon>
        <taxon>Embryophyta</taxon>
        <taxon>Tracheophyta</taxon>
        <taxon>Spermatophyta</taxon>
        <taxon>Magnoliopsida</taxon>
        <taxon>eudicotyledons</taxon>
        <taxon>Gunneridae</taxon>
        <taxon>Pentapetalae</taxon>
        <taxon>rosids</taxon>
        <taxon>fabids</taxon>
        <taxon>Malpighiales</taxon>
        <taxon>Linaceae</taxon>
        <taxon>Linum</taxon>
    </lineage>
</organism>
<feature type="compositionally biased region" description="Low complexity" evidence="16">
    <location>
        <begin position="230"/>
        <end position="239"/>
    </location>
</feature>
<keyword evidence="12 17" id="KW-1133">Transmembrane helix</keyword>
<dbReference type="GO" id="GO:0008270">
    <property type="term" value="F:zinc ion binding"/>
    <property type="evidence" value="ECO:0007669"/>
    <property type="project" value="UniProtKB-KW"/>
</dbReference>
<dbReference type="SMART" id="SM00184">
    <property type="entry name" value="RING"/>
    <property type="match status" value="1"/>
</dbReference>
<comment type="caution">
    <text evidence="20">The sequence shown here is derived from an EMBL/GenBank/DDBJ whole genome shotgun (WGS) entry which is preliminary data.</text>
</comment>
<evidence type="ECO:0000256" key="17">
    <source>
        <dbReference type="SAM" id="Phobius"/>
    </source>
</evidence>
<evidence type="ECO:0000256" key="4">
    <source>
        <dbReference type="ARBA" id="ARBA00012483"/>
    </source>
</evidence>
<evidence type="ECO:0000256" key="13">
    <source>
        <dbReference type="ARBA" id="ARBA00023136"/>
    </source>
</evidence>
<protein>
    <recommendedName>
        <fullName evidence="4">RING-type E3 ubiquitin transferase</fullName>
        <ecNumber evidence="4">2.3.2.27</ecNumber>
    </recommendedName>
</protein>
<evidence type="ECO:0000256" key="1">
    <source>
        <dbReference type="ARBA" id="ARBA00000900"/>
    </source>
</evidence>
<keyword evidence="10" id="KW-0833">Ubl conjugation pathway</keyword>
<evidence type="ECO:0000256" key="18">
    <source>
        <dbReference type="SAM" id="SignalP"/>
    </source>
</evidence>
<dbReference type="Proteomes" id="UP001154282">
    <property type="component" value="Unassembled WGS sequence"/>
</dbReference>
<keyword evidence="13 17" id="KW-0472">Membrane</keyword>
<comment type="pathway">
    <text evidence="3">Protein modification; protein ubiquitination.</text>
</comment>
<proteinExistence type="inferred from homology"/>
<comment type="similarity">
    <text evidence="14">Belongs to the RING-type zinc finger family. ATL subfamily.</text>
</comment>
<evidence type="ECO:0000256" key="15">
    <source>
        <dbReference type="PROSITE-ProRule" id="PRU00175"/>
    </source>
</evidence>
<evidence type="ECO:0000256" key="2">
    <source>
        <dbReference type="ARBA" id="ARBA00004167"/>
    </source>
</evidence>
<feature type="chain" id="PRO_5043561159" description="RING-type E3 ubiquitin transferase" evidence="18">
    <location>
        <begin position="27"/>
        <end position="429"/>
    </location>
</feature>
<evidence type="ECO:0000256" key="7">
    <source>
        <dbReference type="ARBA" id="ARBA00022723"/>
    </source>
</evidence>
<keyword evidence="6 17" id="KW-0812">Transmembrane</keyword>
<keyword evidence="7" id="KW-0479">Metal-binding</keyword>